<protein>
    <submittedName>
        <fullName evidence="1">Uncharacterized protein</fullName>
    </submittedName>
</protein>
<dbReference type="AlphaFoldDB" id="R9B5E5"/>
<dbReference type="Proteomes" id="UP000016203">
    <property type="component" value="Unassembled WGS sequence"/>
</dbReference>
<evidence type="ECO:0000313" key="1">
    <source>
        <dbReference type="EMBL" id="EOR09652.1"/>
    </source>
</evidence>
<gene>
    <name evidence="1" type="ORF">F896_00674</name>
</gene>
<dbReference type="EMBL" id="AQFL01000005">
    <property type="protein sequence ID" value="EOR09652.1"/>
    <property type="molecule type" value="Genomic_DNA"/>
</dbReference>
<comment type="caution">
    <text evidence="1">The sequence shown here is derived from an EMBL/GenBank/DDBJ whole genome shotgun (WGS) entry which is preliminary data.</text>
</comment>
<dbReference type="HOGENOM" id="CLU_3131248_0_0_6"/>
<name>R9B5E5_9GAMM</name>
<evidence type="ECO:0000313" key="2">
    <source>
        <dbReference type="Proteomes" id="UP000016203"/>
    </source>
</evidence>
<accession>R9B5E5</accession>
<reference evidence="1 2" key="1">
    <citation type="submission" date="2013-03" db="EMBL/GenBank/DDBJ databases">
        <title>The Genome Sequence of Acinetobacter sp. CIP 110321.</title>
        <authorList>
            <consortium name="The Broad Institute Genome Sequencing Platform"/>
            <consortium name="The Broad Institute Genome Sequencing Center for Infectious Disease"/>
            <person name="Cerqueira G."/>
            <person name="Feldgarden M."/>
            <person name="Courvalin P."/>
            <person name="Perichon B."/>
            <person name="Grillot-Courvalin C."/>
            <person name="Clermont D."/>
            <person name="Rocha E."/>
            <person name="Yoon E.-J."/>
            <person name="Nemec A."/>
            <person name="Walker B."/>
            <person name="Young S.K."/>
            <person name="Zeng Q."/>
            <person name="Gargeya S."/>
            <person name="Fitzgerald M."/>
            <person name="Haas B."/>
            <person name="Abouelleil A."/>
            <person name="Alvarado L."/>
            <person name="Arachchi H.M."/>
            <person name="Berlin A.M."/>
            <person name="Chapman S.B."/>
            <person name="Dewar J."/>
            <person name="Goldberg J."/>
            <person name="Griggs A."/>
            <person name="Gujja S."/>
            <person name="Hansen M."/>
            <person name="Howarth C."/>
            <person name="Imamovic A."/>
            <person name="Larimer J."/>
            <person name="McCowan C."/>
            <person name="Murphy C."/>
            <person name="Neiman D."/>
            <person name="Pearson M."/>
            <person name="Priest M."/>
            <person name="Roberts A."/>
            <person name="Saif S."/>
            <person name="Shea T."/>
            <person name="Sisk P."/>
            <person name="Sykes S."/>
            <person name="Wortman J."/>
            <person name="Nusbaum C."/>
            <person name="Birren B."/>
        </authorList>
    </citation>
    <scope>NUCLEOTIDE SEQUENCE [LARGE SCALE GENOMIC DNA]</scope>
    <source>
        <strain evidence="1 2">CIP 110321</strain>
    </source>
</reference>
<sequence>MTTIRKNVISRPNRQQVNTTEAMVKIRIAHSIAVQNTAELVAKRQEGQC</sequence>
<organism evidence="1 2">
    <name type="scientific">Acinetobacter genomosp. 15BJ</name>
    <dbReference type="NCBI Taxonomy" id="106651"/>
    <lineage>
        <taxon>Bacteria</taxon>
        <taxon>Pseudomonadati</taxon>
        <taxon>Pseudomonadota</taxon>
        <taxon>Gammaproteobacteria</taxon>
        <taxon>Moraxellales</taxon>
        <taxon>Moraxellaceae</taxon>
        <taxon>Acinetobacter</taxon>
    </lineage>
</organism>
<proteinExistence type="predicted"/>